<organism evidence="1 2">
    <name type="scientific">Lactococcus hircilactis</name>
    <dbReference type="NCBI Taxonomy" id="1494462"/>
    <lineage>
        <taxon>Bacteria</taxon>
        <taxon>Bacillati</taxon>
        <taxon>Bacillota</taxon>
        <taxon>Bacilli</taxon>
        <taxon>Lactobacillales</taxon>
        <taxon>Streptococcaceae</taxon>
        <taxon>Lactococcus</taxon>
    </lineage>
</organism>
<gene>
    <name evidence="1" type="ORF">GHI93_09625</name>
</gene>
<evidence type="ECO:0000313" key="2">
    <source>
        <dbReference type="Proteomes" id="UP000439550"/>
    </source>
</evidence>
<dbReference type="AlphaFoldDB" id="A0A7X1ZBR6"/>
<accession>A0A7X1ZBR6</accession>
<reference evidence="1 2" key="1">
    <citation type="submission" date="2019-10" db="EMBL/GenBank/DDBJ databases">
        <authorList>
            <person name="Dong K."/>
        </authorList>
    </citation>
    <scope>NUCLEOTIDE SEQUENCE [LARGE SCALE GENOMIC DNA]</scope>
    <source>
        <strain evidence="1 2">DSM 28960</strain>
    </source>
</reference>
<comment type="caution">
    <text evidence="1">The sequence shown here is derived from an EMBL/GenBank/DDBJ whole genome shotgun (WGS) entry which is preliminary data.</text>
</comment>
<sequence length="113" mass="12770">MNRVLKWSLGLLTVAGAAHVVYHGYQNFADEVRENLTLAIRAYFSDEEILALWVFEDPIQDACFEAGVVVSTDNSETDAHSESQLPIERPKKSISFLIDAQSLEIIEKSEEWI</sequence>
<proteinExistence type="predicted"/>
<dbReference type="OrthoDB" id="2243621at2"/>
<protein>
    <submittedName>
        <fullName evidence="1">Uncharacterized protein</fullName>
    </submittedName>
</protein>
<dbReference type="RefSeq" id="WP_153496847.1">
    <property type="nucleotide sequence ID" value="NZ_CAXYUY010000033.1"/>
</dbReference>
<name>A0A7X1ZBR6_9LACT</name>
<keyword evidence="2" id="KW-1185">Reference proteome</keyword>
<dbReference type="Proteomes" id="UP000439550">
    <property type="component" value="Unassembled WGS sequence"/>
</dbReference>
<evidence type="ECO:0000313" key="1">
    <source>
        <dbReference type="EMBL" id="MQW40185.1"/>
    </source>
</evidence>
<dbReference type="EMBL" id="WITJ01000013">
    <property type="protein sequence ID" value="MQW40185.1"/>
    <property type="molecule type" value="Genomic_DNA"/>
</dbReference>